<evidence type="ECO:0000256" key="5">
    <source>
        <dbReference type="ARBA" id="ARBA00022989"/>
    </source>
</evidence>
<dbReference type="Pfam" id="PF00691">
    <property type="entry name" value="OmpA"/>
    <property type="match status" value="1"/>
</dbReference>
<comment type="caution">
    <text evidence="10">The sequence shown here is derived from an EMBL/GenBank/DDBJ whole genome shotgun (WGS) entry which is preliminary data.</text>
</comment>
<dbReference type="Proteomes" id="UP000003527">
    <property type="component" value="Unassembled WGS sequence"/>
</dbReference>
<evidence type="ECO:0000256" key="3">
    <source>
        <dbReference type="ARBA" id="ARBA00022475"/>
    </source>
</evidence>
<dbReference type="PATRIC" id="fig|796944.3.peg.135"/>
<keyword evidence="5" id="KW-1133">Transmembrane helix</keyword>
<feature type="domain" description="OmpA-like" evidence="9">
    <location>
        <begin position="119"/>
        <end position="244"/>
    </location>
</feature>
<sequence length="324" mass="34909">MKKRGGGGDEGGSWMDTYGDLVTLLLTFFVLLYSMSSLDQAKWDVFVRSIFPNGRPGEESAEQIVLNGQVTNEDGKGSVGDGSIPPNEVNLNDPQELYLQIAKALNDAGISGVEVSRGEDYTFVVFKDKAFFNGDSSVITPQGQETLTVFCNALADQANEISQVNIMGHTAQGDPNRANNPRNDRMLSVMRAAEVCLFIQGRGIISPDKLVSIGYGQFHPIAENDTSEGRAKNRRVEILLIDQGAQIRGLDEYFQEYYSGKNSDKTIVTDGVPENIQAEENGQAPQEVAGEGNAEAVPAEQPQAVPAEQPQAETVDAGATSASE</sequence>
<dbReference type="CDD" id="cd07185">
    <property type="entry name" value="OmpA_C-like"/>
    <property type="match status" value="1"/>
</dbReference>
<evidence type="ECO:0000256" key="6">
    <source>
        <dbReference type="ARBA" id="ARBA00023136"/>
    </source>
</evidence>
<reference evidence="10 11" key="1">
    <citation type="submission" date="2011-08" db="EMBL/GenBank/DDBJ databases">
        <title>The Genome Sequence of Oribacterium sp. ACB7.</title>
        <authorList>
            <consortium name="The Broad Institute Genome Sequencing Platform"/>
            <person name="Earl A."/>
            <person name="Ward D."/>
            <person name="Feldgarden M."/>
            <person name="Gevers D."/>
            <person name="Sizova M."/>
            <person name="Hazen A."/>
            <person name="Epstein S."/>
            <person name="Young S.K."/>
            <person name="Zeng Q."/>
            <person name="Gargeya S."/>
            <person name="Fitzgerald M."/>
            <person name="Haas B."/>
            <person name="Abouelleil A."/>
            <person name="Alvarado L."/>
            <person name="Arachchi H.M."/>
            <person name="Berlin A."/>
            <person name="Brown A."/>
            <person name="Chapman S.B."/>
            <person name="Chen Z."/>
            <person name="Dunbar C."/>
            <person name="Freedman E."/>
            <person name="Gearin G."/>
            <person name="Gellesch M."/>
            <person name="Goldberg J."/>
            <person name="Griggs A."/>
            <person name="Gujja S."/>
            <person name="Heiman D."/>
            <person name="Howarth C."/>
            <person name="Larson L."/>
            <person name="Lui A."/>
            <person name="MacDonald P.J.P."/>
            <person name="Montmayeur A."/>
            <person name="Murphy C."/>
            <person name="Neiman D."/>
            <person name="Pearson M."/>
            <person name="Priest M."/>
            <person name="Roberts A."/>
            <person name="Saif S."/>
            <person name="Shea T."/>
            <person name="Shenoy N."/>
            <person name="Sisk P."/>
            <person name="Stolte C."/>
            <person name="Sykes S."/>
            <person name="Wortman J."/>
            <person name="Nusbaum C."/>
            <person name="Birren B."/>
        </authorList>
    </citation>
    <scope>NUCLEOTIDE SEQUENCE [LARGE SCALE GENOMIC DNA]</scope>
    <source>
        <strain evidence="10 11">ACB7</strain>
    </source>
</reference>
<protein>
    <recommendedName>
        <fullName evidence="9">OmpA-like domain-containing protein</fullName>
    </recommendedName>
</protein>
<keyword evidence="11" id="KW-1185">Reference proteome</keyword>
<comment type="similarity">
    <text evidence="2">Belongs to the MotB family.</text>
</comment>
<keyword evidence="3" id="KW-1003">Cell membrane</keyword>
<proteinExistence type="inferred from homology"/>
<dbReference type="InterPro" id="IPR006665">
    <property type="entry name" value="OmpA-like"/>
</dbReference>
<dbReference type="PROSITE" id="PS51123">
    <property type="entry name" value="OMPA_2"/>
    <property type="match status" value="1"/>
</dbReference>
<evidence type="ECO:0000256" key="4">
    <source>
        <dbReference type="ARBA" id="ARBA00022692"/>
    </source>
</evidence>
<evidence type="ECO:0000313" key="11">
    <source>
        <dbReference type="Proteomes" id="UP000003527"/>
    </source>
</evidence>
<comment type="subcellular location">
    <subcellularLocation>
        <location evidence="1">Cell membrane</location>
        <topology evidence="1">Single-pass membrane protein</topology>
    </subcellularLocation>
</comment>
<dbReference type="GO" id="GO:0005886">
    <property type="term" value="C:plasma membrane"/>
    <property type="evidence" value="ECO:0007669"/>
    <property type="project" value="UniProtKB-SubCell"/>
</dbReference>
<dbReference type="Gene3D" id="3.30.1330.60">
    <property type="entry name" value="OmpA-like domain"/>
    <property type="match status" value="1"/>
</dbReference>
<organism evidence="10 11">
    <name type="scientific">Oribacterium asaccharolyticum ACB7</name>
    <dbReference type="NCBI Taxonomy" id="796944"/>
    <lineage>
        <taxon>Bacteria</taxon>
        <taxon>Bacillati</taxon>
        <taxon>Bacillota</taxon>
        <taxon>Clostridia</taxon>
        <taxon>Lachnospirales</taxon>
        <taxon>Lachnospiraceae</taxon>
        <taxon>Oribacterium</taxon>
    </lineage>
</organism>
<dbReference type="PANTHER" id="PTHR30329:SF21">
    <property type="entry name" value="LIPOPROTEIN YIAD-RELATED"/>
    <property type="match status" value="1"/>
</dbReference>
<evidence type="ECO:0000256" key="8">
    <source>
        <dbReference type="SAM" id="MobiDB-lite"/>
    </source>
</evidence>
<dbReference type="InterPro" id="IPR036737">
    <property type="entry name" value="OmpA-like_sf"/>
</dbReference>
<gene>
    <name evidence="10" type="ORF">HMPREF9624_01631</name>
</gene>
<dbReference type="HOGENOM" id="CLU_016890_0_2_9"/>
<feature type="region of interest" description="Disordered" evidence="8">
    <location>
        <begin position="281"/>
        <end position="324"/>
    </location>
</feature>
<evidence type="ECO:0000256" key="2">
    <source>
        <dbReference type="ARBA" id="ARBA00008914"/>
    </source>
</evidence>
<accession>G9WRB5</accession>
<keyword evidence="4" id="KW-0812">Transmembrane</keyword>
<dbReference type="SUPFAM" id="SSF103088">
    <property type="entry name" value="OmpA-like"/>
    <property type="match status" value="1"/>
</dbReference>
<dbReference type="InterPro" id="IPR050330">
    <property type="entry name" value="Bact_OuterMem_StrucFunc"/>
</dbReference>
<evidence type="ECO:0000256" key="7">
    <source>
        <dbReference type="PROSITE-ProRule" id="PRU00473"/>
    </source>
</evidence>
<evidence type="ECO:0000313" key="10">
    <source>
        <dbReference type="EMBL" id="EHL14302.1"/>
    </source>
</evidence>
<dbReference type="PANTHER" id="PTHR30329">
    <property type="entry name" value="STATOR ELEMENT OF FLAGELLAR MOTOR COMPLEX"/>
    <property type="match status" value="1"/>
</dbReference>
<evidence type="ECO:0000259" key="9">
    <source>
        <dbReference type="PROSITE" id="PS51123"/>
    </source>
</evidence>
<dbReference type="RefSeq" id="WP_009537366.1">
    <property type="nucleotide sequence ID" value="NZ_JH414506.1"/>
</dbReference>
<dbReference type="EMBL" id="AFZD01000003">
    <property type="protein sequence ID" value="EHL14302.1"/>
    <property type="molecule type" value="Genomic_DNA"/>
</dbReference>
<feature type="compositionally biased region" description="Low complexity" evidence="8">
    <location>
        <begin position="294"/>
        <end position="313"/>
    </location>
</feature>
<evidence type="ECO:0000256" key="1">
    <source>
        <dbReference type="ARBA" id="ARBA00004162"/>
    </source>
</evidence>
<dbReference type="Pfam" id="PF13677">
    <property type="entry name" value="MotB_plug"/>
    <property type="match status" value="1"/>
</dbReference>
<dbReference type="AlphaFoldDB" id="G9WRB5"/>
<keyword evidence="6 7" id="KW-0472">Membrane</keyword>
<dbReference type="InterPro" id="IPR025713">
    <property type="entry name" value="MotB-like_N_dom"/>
</dbReference>
<name>G9WRB5_9FIRM</name>